<feature type="region of interest" description="Disordered" evidence="1">
    <location>
        <begin position="34"/>
        <end position="94"/>
    </location>
</feature>
<evidence type="ECO:0000313" key="4">
    <source>
        <dbReference type="Proteomes" id="UP000244128"/>
    </source>
</evidence>
<reference evidence="3 4" key="1">
    <citation type="submission" date="2018-04" db="EMBL/GenBank/DDBJ databases">
        <title>Active sludge and wastewater microbial communities from Klosterneuburg, Austria.</title>
        <authorList>
            <person name="Wagner M."/>
        </authorList>
    </citation>
    <scope>NUCLEOTIDE SEQUENCE [LARGE SCALE GENOMIC DNA]</scope>
    <source>
        <strain evidence="3 4">Nm49</strain>
    </source>
</reference>
<keyword evidence="2" id="KW-0732">Signal</keyword>
<feature type="compositionally biased region" description="Basic and acidic residues" evidence="1">
    <location>
        <begin position="39"/>
        <end position="59"/>
    </location>
</feature>
<protein>
    <submittedName>
        <fullName evidence="3">Uncharacterized protein</fullName>
    </submittedName>
</protein>
<evidence type="ECO:0000313" key="3">
    <source>
        <dbReference type="EMBL" id="PTQ78882.1"/>
    </source>
</evidence>
<proteinExistence type="predicted"/>
<dbReference type="Proteomes" id="UP000244128">
    <property type="component" value="Unassembled WGS sequence"/>
</dbReference>
<dbReference type="EMBL" id="QAOI01000001">
    <property type="protein sequence ID" value="PTQ78882.1"/>
    <property type="molecule type" value="Genomic_DNA"/>
</dbReference>
<sequence length="94" mass="10331">MTKNLVRTIISIPIFMLFLLLSMAAMAQSLATPPEIPVEGDRRDTGHQPQPEHIEDYRKSNAQSASDSTKAKPSSPSSADQKNPVGSMRESTKY</sequence>
<organism evidence="3 4">
    <name type="scientific">Nitrosomonas oligotropha</name>
    <dbReference type="NCBI Taxonomy" id="42354"/>
    <lineage>
        <taxon>Bacteria</taxon>
        <taxon>Pseudomonadati</taxon>
        <taxon>Pseudomonadota</taxon>
        <taxon>Betaproteobacteria</taxon>
        <taxon>Nitrosomonadales</taxon>
        <taxon>Nitrosomonadaceae</taxon>
        <taxon>Nitrosomonas</taxon>
    </lineage>
</organism>
<dbReference type="RefSeq" id="WP_146162003.1">
    <property type="nucleotide sequence ID" value="NZ_QAOI01000001.1"/>
</dbReference>
<gene>
    <name evidence="3" type="ORF">C8R26_101198</name>
</gene>
<feature type="signal peptide" evidence="2">
    <location>
        <begin position="1"/>
        <end position="27"/>
    </location>
</feature>
<name>A0A2T5I4Y0_9PROT</name>
<feature type="chain" id="PRO_5015655722" evidence="2">
    <location>
        <begin position="28"/>
        <end position="94"/>
    </location>
</feature>
<comment type="caution">
    <text evidence="3">The sequence shown here is derived from an EMBL/GenBank/DDBJ whole genome shotgun (WGS) entry which is preliminary data.</text>
</comment>
<evidence type="ECO:0000256" key="2">
    <source>
        <dbReference type="SAM" id="SignalP"/>
    </source>
</evidence>
<dbReference type="AlphaFoldDB" id="A0A2T5I4Y0"/>
<evidence type="ECO:0000256" key="1">
    <source>
        <dbReference type="SAM" id="MobiDB-lite"/>
    </source>
</evidence>
<feature type="compositionally biased region" description="Low complexity" evidence="1">
    <location>
        <begin position="64"/>
        <end position="80"/>
    </location>
</feature>
<accession>A0A2T5I4Y0</accession>